<dbReference type="AlphaFoldDB" id="Q891K1"/>
<protein>
    <submittedName>
        <fullName evidence="2">Membrane-associated protein</fullName>
    </submittedName>
</protein>
<proteinExistence type="predicted"/>
<evidence type="ECO:0000313" key="2">
    <source>
        <dbReference type="EMBL" id="AAO36844.1"/>
    </source>
</evidence>
<accession>Q891K1</accession>
<dbReference type="STRING" id="212717.CTC_02370"/>
<dbReference type="EMBL" id="AE015927">
    <property type="protein sequence ID" value="AAO36844.1"/>
    <property type="molecule type" value="Genomic_DNA"/>
</dbReference>
<sequence length="138" mass="15143">MRGNFSRSYKFRLFYLHMKPPNSYNIRAFSNTISILSAMINLIFLFTELGIFIKSFSLSLGIITVSIPALYAANVFSFNPPIANTSPVNVISPVIATLCLTFLELKAETMAVIIVTPADGPSFGTAPSGTWIWISLSL</sequence>
<dbReference type="Proteomes" id="UP000001412">
    <property type="component" value="Chromosome"/>
</dbReference>
<keyword evidence="1" id="KW-0472">Membrane</keyword>
<dbReference type="KEGG" id="ctc:CTC_02370"/>
<keyword evidence="1" id="KW-0812">Transmembrane</keyword>
<evidence type="ECO:0000313" key="3">
    <source>
        <dbReference type="Proteomes" id="UP000001412"/>
    </source>
</evidence>
<feature type="transmembrane region" description="Helical" evidence="1">
    <location>
        <begin position="28"/>
        <end position="46"/>
    </location>
</feature>
<gene>
    <name evidence="2" type="ordered locus">CTC_02370</name>
</gene>
<evidence type="ECO:0000256" key="1">
    <source>
        <dbReference type="SAM" id="Phobius"/>
    </source>
</evidence>
<keyword evidence="1" id="KW-1133">Transmembrane helix</keyword>
<dbReference type="HOGENOM" id="CLU_1851724_0_0_9"/>
<organism evidence="2 3">
    <name type="scientific">Clostridium tetani (strain Massachusetts / E88)</name>
    <dbReference type="NCBI Taxonomy" id="212717"/>
    <lineage>
        <taxon>Bacteria</taxon>
        <taxon>Bacillati</taxon>
        <taxon>Bacillota</taxon>
        <taxon>Clostridia</taxon>
        <taxon>Eubacteriales</taxon>
        <taxon>Clostridiaceae</taxon>
        <taxon>Clostridium</taxon>
    </lineage>
</organism>
<feature type="transmembrane region" description="Helical" evidence="1">
    <location>
        <begin position="58"/>
        <end position="76"/>
    </location>
</feature>
<keyword evidence="3" id="KW-1185">Reference proteome</keyword>
<name>Q891K1_CLOTE</name>
<reference evidence="2 3" key="1">
    <citation type="journal article" date="2003" name="Proc. Natl. Acad. Sci. U.S.A.">
        <title>The genome sequence of Clostridium tetani, the causative agent of tetanus disease.</title>
        <authorList>
            <person name="Brueggemann H."/>
            <person name="Baumer S."/>
            <person name="Fricke W.F."/>
            <person name="Wiezer A."/>
            <person name="Liesegang H."/>
            <person name="Decker I."/>
            <person name="Herzberg C."/>
            <person name="Martinez-Arias R."/>
            <person name="Merkl R."/>
            <person name="Henne A."/>
            <person name="Gottschalk G."/>
        </authorList>
    </citation>
    <scope>NUCLEOTIDE SEQUENCE [LARGE SCALE GENOMIC DNA]</scope>
    <source>
        <strain evidence="3">Massachusetts / E88</strain>
    </source>
</reference>